<feature type="signal peptide" evidence="1">
    <location>
        <begin position="1"/>
        <end position="23"/>
    </location>
</feature>
<gene>
    <name evidence="3" type="primary">LOC101845286</name>
</gene>
<sequence>MNFEAFGFFTLCLAFLFIKPVKNSSDADREWLSRMIESMEAKSVGSHQYPAGQQYRVDSNLSPSGATLDRILQSQESLQNTNGPGKKRFGLLLCCNHPPTKIPAIGTKRDEDFSSLNKLDVDILRGILLPRMLKQPSPRSSSYARFIDNLQSDYDSPSLFGMDKRKRQEAAEQPYYLDASTAEAADESGTLRIQVLTVIDPGGEYKEREYTK</sequence>
<reference evidence="3" key="1">
    <citation type="submission" date="2025-08" db="UniProtKB">
        <authorList>
            <consortium name="RefSeq"/>
        </authorList>
    </citation>
    <scope>IDENTIFICATION</scope>
</reference>
<keyword evidence="1" id="KW-0732">Signal</keyword>
<dbReference type="RefSeq" id="XP_012937937.1">
    <property type="nucleotide sequence ID" value="XM_013082483.2"/>
</dbReference>
<organism evidence="2 3">
    <name type="scientific">Aplysia californica</name>
    <name type="common">California sea hare</name>
    <dbReference type="NCBI Taxonomy" id="6500"/>
    <lineage>
        <taxon>Eukaryota</taxon>
        <taxon>Metazoa</taxon>
        <taxon>Spiralia</taxon>
        <taxon>Lophotrochozoa</taxon>
        <taxon>Mollusca</taxon>
        <taxon>Gastropoda</taxon>
        <taxon>Heterobranchia</taxon>
        <taxon>Euthyneura</taxon>
        <taxon>Tectipleura</taxon>
        <taxon>Aplysiida</taxon>
        <taxon>Aplysioidea</taxon>
        <taxon>Aplysiidae</taxon>
        <taxon>Aplysia</taxon>
    </lineage>
</organism>
<name>A0ABM0ZZU5_APLCA</name>
<accession>A0ABM0ZZU5</accession>
<dbReference type="GeneID" id="101845286"/>
<protein>
    <submittedName>
        <fullName evidence="3">Uncharacterized protein LOC101845286 isoform X1</fullName>
    </submittedName>
</protein>
<keyword evidence="2" id="KW-1185">Reference proteome</keyword>
<evidence type="ECO:0000313" key="3">
    <source>
        <dbReference type="RefSeq" id="XP_012937937.1"/>
    </source>
</evidence>
<feature type="chain" id="PRO_5047354909" evidence="1">
    <location>
        <begin position="24"/>
        <end position="212"/>
    </location>
</feature>
<evidence type="ECO:0000313" key="2">
    <source>
        <dbReference type="Proteomes" id="UP000694888"/>
    </source>
</evidence>
<dbReference type="Proteomes" id="UP000694888">
    <property type="component" value="Unplaced"/>
</dbReference>
<proteinExistence type="predicted"/>
<evidence type="ECO:0000256" key="1">
    <source>
        <dbReference type="SAM" id="SignalP"/>
    </source>
</evidence>